<dbReference type="GO" id="GO:0015099">
    <property type="term" value="F:nickel cation transmembrane transporter activity"/>
    <property type="evidence" value="ECO:0007669"/>
    <property type="project" value="InterPro"/>
</dbReference>
<feature type="transmembrane region" description="Helical" evidence="10">
    <location>
        <begin position="180"/>
        <end position="199"/>
    </location>
</feature>
<evidence type="ECO:0000256" key="1">
    <source>
        <dbReference type="ARBA" id="ARBA00004651"/>
    </source>
</evidence>
<proteinExistence type="inferred from homology"/>
<keyword evidence="6 10" id="KW-1133">Transmembrane helix</keyword>
<gene>
    <name evidence="12" type="ORF">ALOHA_HF4000APKG10K24ctg1g24</name>
</gene>
<feature type="transmembrane region" description="Helical" evidence="10">
    <location>
        <begin position="12"/>
        <end position="32"/>
    </location>
</feature>
<dbReference type="PANTHER" id="PTHR43163:SF6">
    <property type="entry name" value="DIPEPTIDE TRANSPORT SYSTEM PERMEASE PROTEIN DPPB-RELATED"/>
    <property type="match status" value="1"/>
</dbReference>
<evidence type="ECO:0000256" key="8">
    <source>
        <dbReference type="ARBA" id="ARBA00023136"/>
    </source>
</evidence>
<dbReference type="Pfam" id="PF00528">
    <property type="entry name" value="BPD_transp_1"/>
    <property type="match status" value="1"/>
</dbReference>
<feature type="transmembrane region" description="Helical" evidence="10">
    <location>
        <begin position="280"/>
        <end position="303"/>
    </location>
</feature>
<comment type="similarity">
    <text evidence="9">Belongs to the binding-protein-dependent transport system permease family. OppBC subfamily.</text>
</comment>
<evidence type="ECO:0000259" key="11">
    <source>
        <dbReference type="PROSITE" id="PS50928"/>
    </source>
</evidence>
<keyword evidence="4" id="KW-0533">Nickel</keyword>
<dbReference type="SUPFAM" id="SSF161098">
    <property type="entry name" value="MetI-like"/>
    <property type="match status" value="1"/>
</dbReference>
<dbReference type="PANTHER" id="PTHR43163">
    <property type="entry name" value="DIPEPTIDE TRANSPORT SYSTEM PERMEASE PROTEIN DPPB-RELATED"/>
    <property type="match status" value="1"/>
</dbReference>
<dbReference type="InterPro" id="IPR035906">
    <property type="entry name" value="MetI-like_sf"/>
</dbReference>
<feature type="transmembrane region" description="Helical" evidence="10">
    <location>
        <begin position="234"/>
        <end position="260"/>
    </location>
</feature>
<accession>B3TCI4</accession>
<name>B3TCI4_9ZZZZ</name>
<keyword evidence="8 10" id="KW-0472">Membrane</keyword>
<evidence type="ECO:0000256" key="9">
    <source>
        <dbReference type="ARBA" id="ARBA00024202"/>
    </source>
</evidence>
<feature type="domain" description="ABC transmembrane type-1" evidence="11">
    <location>
        <begin position="102"/>
        <end position="303"/>
    </location>
</feature>
<dbReference type="Gene3D" id="1.10.3720.10">
    <property type="entry name" value="MetI-like"/>
    <property type="match status" value="1"/>
</dbReference>
<comment type="subcellular location">
    <subcellularLocation>
        <location evidence="1">Cell membrane</location>
        <topology evidence="1">Multi-pass membrane protein</topology>
    </subcellularLocation>
</comment>
<dbReference type="InterPro" id="IPR050045">
    <property type="entry name" value="Opp2B"/>
</dbReference>
<dbReference type="EMBL" id="EU016671">
    <property type="protein sequence ID" value="ABZ10293.1"/>
    <property type="molecule type" value="Genomic_DNA"/>
</dbReference>
<sequence>MRFRRYLARRVLYLVPVWLAISLLAFGLGALAPGDPAEAIYFETFGEPPNDELALEKLREELGLNDPLPIRYGRWLFDAVRGDLGESYRSGMPVLPALISPLGSTLILALGGLIAASMIAFPLGILAAVKHNSLIDVVARFFSLIGAAIPSYWLAYMFILVFAVYLHWLPVAGAGSWRHLILPCFTLGLSGAALLSRLLRSSMLEVLGYDYIRTARAKGLSERKVILQHALRNALIPVVTVMGNMFGLLLSGAIIVETVFARPGLGRLIIEAISFRDYPVIQGFVLFTGTVFVLVSLIIDLSYTWIDPQVRLADGGPGRRG</sequence>
<dbReference type="InterPro" id="IPR000515">
    <property type="entry name" value="MetI-like"/>
</dbReference>
<evidence type="ECO:0000256" key="3">
    <source>
        <dbReference type="ARBA" id="ARBA00022475"/>
    </source>
</evidence>
<evidence type="ECO:0000256" key="4">
    <source>
        <dbReference type="ARBA" id="ARBA00022596"/>
    </source>
</evidence>
<keyword evidence="3" id="KW-1003">Cell membrane</keyword>
<dbReference type="GO" id="GO:0005886">
    <property type="term" value="C:plasma membrane"/>
    <property type="evidence" value="ECO:0007669"/>
    <property type="project" value="UniProtKB-SubCell"/>
</dbReference>
<dbReference type="NCBIfam" id="NF045470">
    <property type="entry name" value="Opp2B"/>
    <property type="match status" value="1"/>
</dbReference>
<dbReference type="InterPro" id="IPR045621">
    <property type="entry name" value="BPD_transp_1_N"/>
</dbReference>
<feature type="transmembrane region" description="Helical" evidence="10">
    <location>
        <begin position="106"/>
        <end position="129"/>
    </location>
</feature>
<keyword evidence="5 10" id="KW-0812">Transmembrane</keyword>
<evidence type="ECO:0000256" key="10">
    <source>
        <dbReference type="SAM" id="Phobius"/>
    </source>
</evidence>
<protein>
    <submittedName>
        <fullName evidence="12">Putative binding-protein-dependent transport system inner membrane component</fullName>
    </submittedName>
</protein>
<dbReference type="PROSITE" id="PS50928">
    <property type="entry name" value="ABC_TM1"/>
    <property type="match status" value="1"/>
</dbReference>
<dbReference type="CDD" id="cd06261">
    <property type="entry name" value="TM_PBP2"/>
    <property type="match status" value="1"/>
</dbReference>
<evidence type="ECO:0000256" key="5">
    <source>
        <dbReference type="ARBA" id="ARBA00022692"/>
    </source>
</evidence>
<dbReference type="Pfam" id="PF19300">
    <property type="entry name" value="BPD_transp_1_N"/>
    <property type="match status" value="1"/>
</dbReference>
<organism evidence="12">
    <name type="scientific">uncultured marine microorganism HF4000_APKG10K24</name>
    <dbReference type="NCBI Taxonomy" id="455562"/>
    <lineage>
        <taxon>unclassified sequences</taxon>
        <taxon>environmental samples</taxon>
    </lineage>
</organism>
<evidence type="ECO:0000313" key="12">
    <source>
        <dbReference type="EMBL" id="ABZ10293.1"/>
    </source>
</evidence>
<keyword evidence="2" id="KW-0813">Transport</keyword>
<feature type="transmembrane region" description="Helical" evidence="10">
    <location>
        <begin position="141"/>
        <end position="168"/>
    </location>
</feature>
<evidence type="ECO:0000256" key="2">
    <source>
        <dbReference type="ARBA" id="ARBA00022448"/>
    </source>
</evidence>
<reference evidence="12" key="1">
    <citation type="journal article" date="2008" name="ISME J.">
        <title>Genomic patterns of recombination, clonal divergence and environment in marine microbial populations.</title>
        <authorList>
            <person name="Konstantinidis K.T."/>
            <person name="Delong E.F."/>
        </authorList>
    </citation>
    <scope>NUCLEOTIDE SEQUENCE</scope>
</reference>
<evidence type="ECO:0000256" key="7">
    <source>
        <dbReference type="ARBA" id="ARBA00023065"/>
    </source>
</evidence>
<keyword evidence="7" id="KW-0406">Ion transport</keyword>
<dbReference type="AlphaFoldDB" id="B3TCI4"/>
<evidence type="ECO:0000256" key="6">
    <source>
        <dbReference type="ARBA" id="ARBA00022989"/>
    </source>
</evidence>